<feature type="transmembrane region" description="Helical" evidence="2">
    <location>
        <begin position="116"/>
        <end position="134"/>
    </location>
</feature>
<keyword evidence="2" id="KW-0472">Membrane</keyword>
<gene>
    <name evidence="4" type="ORF">TSA1_31480</name>
</gene>
<dbReference type="PANTHER" id="PTHR33840">
    <property type="match status" value="1"/>
</dbReference>
<comment type="caution">
    <text evidence="4">The sequence shown here is derived from an EMBL/GenBank/DDBJ whole genome shotgun (WGS) entry which is preliminary data.</text>
</comment>
<dbReference type="AlphaFoldDB" id="A0A2M6UJJ5"/>
<evidence type="ECO:0000256" key="2">
    <source>
        <dbReference type="SAM" id="Phobius"/>
    </source>
</evidence>
<keyword evidence="2" id="KW-0812">Transmembrane</keyword>
<reference evidence="4 5" key="1">
    <citation type="submission" date="2015-06" db="EMBL/GenBank/DDBJ databases">
        <title>Comparative genome analysis of nirS-carrying Bradyrhizobium sp. strains.</title>
        <authorList>
            <person name="Ishii S."/>
            <person name="Jang J."/>
            <person name="Nishizawa T."/>
            <person name="Senoo K."/>
        </authorList>
    </citation>
    <scope>NUCLEOTIDE SEQUENCE [LARGE SCALE GENOMIC DNA]</scope>
    <source>
        <strain evidence="4 5">TSA1</strain>
    </source>
</reference>
<keyword evidence="5" id="KW-1185">Reference proteome</keyword>
<evidence type="ECO:0000313" key="5">
    <source>
        <dbReference type="Proteomes" id="UP000228930"/>
    </source>
</evidence>
<evidence type="ECO:0000259" key="3">
    <source>
        <dbReference type="Pfam" id="PF09994"/>
    </source>
</evidence>
<evidence type="ECO:0000313" key="4">
    <source>
        <dbReference type="EMBL" id="PIT04770.1"/>
    </source>
</evidence>
<organism evidence="4 5">
    <name type="scientific">Bradyrhizobium nitroreducens</name>
    <dbReference type="NCBI Taxonomy" id="709803"/>
    <lineage>
        <taxon>Bacteria</taxon>
        <taxon>Pseudomonadati</taxon>
        <taxon>Pseudomonadota</taxon>
        <taxon>Alphaproteobacteria</taxon>
        <taxon>Hyphomicrobiales</taxon>
        <taxon>Nitrobacteraceae</taxon>
        <taxon>Bradyrhizobium</taxon>
    </lineage>
</organism>
<dbReference type="Proteomes" id="UP000228930">
    <property type="component" value="Unassembled WGS sequence"/>
</dbReference>
<dbReference type="EMBL" id="LFJC01000003">
    <property type="protein sequence ID" value="PIT04770.1"/>
    <property type="molecule type" value="Genomic_DNA"/>
</dbReference>
<protein>
    <recommendedName>
        <fullName evidence="3">T6SS Phospholipase effector Tle1-like catalytic domain-containing protein</fullName>
    </recommendedName>
</protein>
<evidence type="ECO:0000256" key="1">
    <source>
        <dbReference type="SAM" id="MobiDB-lite"/>
    </source>
</evidence>
<sequence>MAKNIIIFSDGTGQVGGLRPDERRSNVYKLYRATRCGPDTSIDPAEQVTYYDAGLGSMPPEGALFAIRAYRWLHNLFSLATGLGITTNIVDCYAAILSMWQSGDRIFVIGFSRGAYTVRCLAAVLSLCGVPTTMGDGKTPLRRDAKSVKKIASEAVKNVYQHVSSPADEKYVDQRKAIALRFRLKYKSDTAGLPNANPYFIGVFDTVASLGSYRLSAAMFGGAIVLILLLSWLLSILLPFWAAFWLLTAVALAGAGIWYVVSHLRYATGLKDYSFWQTLHFTSPKMKFYDPHLDNEVRYARHALSIDENRADFAIVKWGSKSNKGPPRKDSDPDWLQQIWFAGNHSDVGGSYLENESRLSDISLEWMTHAAMNLPDETGPTGHGIKINQLFLQVRPDPLGPQHDEREPPWLWIFRWPKGLRHIDPQAVLHPSVYKRAAAERVPHFYESMDYSPDNLANHVKFQEAKFAAKQPPAAQIASSQPSGAGTT</sequence>
<feature type="domain" description="T6SS Phospholipase effector Tle1-like catalytic" evidence="3">
    <location>
        <begin position="3"/>
        <end position="369"/>
    </location>
</feature>
<dbReference type="Pfam" id="PF09994">
    <property type="entry name" value="T6SS_Tle1-like_cat"/>
    <property type="match status" value="1"/>
</dbReference>
<name>A0A2M6UJJ5_9BRAD</name>
<dbReference type="InterPro" id="IPR018712">
    <property type="entry name" value="Tle1-like_cat"/>
</dbReference>
<dbReference type="RefSeq" id="WP_100179892.1">
    <property type="nucleotide sequence ID" value="NZ_LFJC01000003.1"/>
</dbReference>
<feature type="region of interest" description="Disordered" evidence="1">
    <location>
        <begin position="469"/>
        <end position="488"/>
    </location>
</feature>
<dbReference type="PANTHER" id="PTHR33840:SF1">
    <property type="entry name" value="TLE1 PHOSPHOLIPASE DOMAIN-CONTAINING PROTEIN"/>
    <property type="match status" value="1"/>
</dbReference>
<accession>A0A2M6UJJ5</accession>
<proteinExistence type="predicted"/>
<feature type="transmembrane region" description="Helical" evidence="2">
    <location>
        <begin position="240"/>
        <end position="261"/>
    </location>
</feature>
<feature type="transmembrane region" description="Helical" evidence="2">
    <location>
        <begin position="76"/>
        <end position="96"/>
    </location>
</feature>
<feature type="transmembrane region" description="Helical" evidence="2">
    <location>
        <begin position="215"/>
        <end position="234"/>
    </location>
</feature>
<keyword evidence="2" id="KW-1133">Transmembrane helix</keyword>